<dbReference type="RefSeq" id="WP_033205170.1">
    <property type="nucleotide sequence ID" value="NZ_LGUP01000131.1"/>
</dbReference>
<dbReference type="SMART" id="SM00382">
    <property type="entry name" value="AAA"/>
    <property type="match status" value="1"/>
</dbReference>
<reference evidence="8 9" key="1">
    <citation type="submission" date="2015-06" db="EMBL/GenBank/DDBJ databases">
        <authorList>
            <person name="Hoefler B.C."/>
            <person name="Straight P.D."/>
        </authorList>
    </citation>
    <scope>NUCLEOTIDE SEQUENCE [LARGE SCALE GENOMIC DNA]</scope>
    <source>
        <strain evidence="8 9">NRRL 3427</strain>
    </source>
</reference>
<dbReference type="InterPro" id="IPR003593">
    <property type="entry name" value="AAA+_ATPase"/>
</dbReference>
<evidence type="ECO:0000256" key="5">
    <source>
        <dbReference type="ARBA" id="ARBA00022967"/>
    </source>
</evidence>
<evidence type="ECO:0000256" key="6">
    <source>
        <dbReference type="ARBA" id="ARBA00023136"/>
    </source>
</evidence>
<protein>
    <submittedName>
        <fullName evidence="8">Phosphonate ABC transporter</fullName>
    </submittedName>
</protein>
<dbReference type="PANTHER" id="PTHR43166:SF6">
    <property type="entry name" value="PHOSPHONATES IMPORT ATP-BINDING PROTEIN PHNC"/>
    <property type="match status" value="1"/>
</dbReference>
<dbReference type="GO" id="GO:0015416">
    <property type="term" value="F:ABC-type phosphonate transporter activity"/>
    <property type="evidence" value="ECO:0007669"/>
    <property type="project" value="InterPro"/>
</dbReference>
<keyword evidence="6" id="KW-0472">Membrane</keyword>
<dbReference type="InterPro" id="IPR003439">
    <property type="entry name" value="ABC_transporter-like_ATP-bd"/>
</dbReference>
<keyword evidence="2" id="KW-1003">Cell membrane</keyword>
<evidence type="ECO:0000256" key="1">
    <source>
        <dbReference type="ARBA" id="ARBA00022448"/>
    </source>
</evidence>
<evidence type="ECO:0000313" key="9">
    <source>
        <dbReference type="Proteomes" id="UP000037023"/>
    </source>
</evidence>
<evidence type="ECO:0000313" key="8">
    <source>
        <dbReference type="EMBL" id="KOG26933.1"/>
    </source>
</evidence>
<evidence type="ECO:0000256" key="3">
    <source>
        <dbReference type="ARBA" id="ARBA00022741"/>
    </source>
</evidence>
<dbReference type="InterPro" id="IPR017871">
    <property type="entry name" value="ABC_transporter-like_CS"/>
</dbReference>
<dbReference type="GO" id="GO:0005524">
    <property type="term" value="F:ATP binding"/>
    <property type="evidence" value="ECO:0007669"/>
    <property type="project" value="UniProtKB-KW"/>
</dbReference>
<evidence type="ECO:0000256" key="4">
    <source>
        <dbReference type="ARBA" id="ARBA00022840"/>
    </source>
</evidence>
<dbReference type="Proteomes" id="UP000037023">
    <property type="component" value="Unassembled WGS sequence"/>
</dbReference>
<dbReference type="GO" id="GO:0016020">
    <property type="term" value="C:membrane"/>
    <property type="evidence" value="ECO:0007669"/>
    <property type="project" value="InterPro"/>
</dbReference>
<dbReference type="EMBL" id="LGUP01000131">
    <property type="protein sequence ID" value="KOG26933.1"/>
    <property type="molecule type" value="Genomic_DNA"/>
</dbReference>
<dbReference type="GO" id="GO:0016887">
    <property type="term" value="F:ATP hydrolysis activity"/>
    <property type="evidence" value="ECO:0007669"/>
    <property type="project" value="InterPro"/>
</dbReference>
<keyword evidence="5" id="KW-1278">Translocase</keyword>
<dbReference type="Pfam" id="PF00005">
    <property type="entry name" value="ABC_tran"/>
    <property type="match status" value="1"/>
</dbReference>
<organism evidence="8 9">
    <name type="scientific">Streptomyces viridochromogenes</name>
    <dbReference type="NCBI Taxonomy" id="1938"/>
    <lineage>
        <taxon>Bacteria</taxon>
        <taxon>Bacillati</taxon>
        <taxon>Actinomycetota</taxon>
        <taxon>Actinomycetes</taxon>
        <taxon>Kitasatosporales</taxon>
        <taxon>Streptomycetaceae</taxon>
        <taxon>Streptomyces</taxon>
    </lineage>
</organism>
<dbReference type="SUPFAM" id="SSF52540">
    <property type="entry name" value="P-loop containing nucleoside triphosphate hydrolases"/>
    <property type="match status" value="1"/>
</dbReference>
<feature type="domain" description="ABC transporter" evidence="7">
    <location>
        <begin position="8"/>
        <end position="255"/>
    </location>
</feature>
<proteinExistence type="predicted"/>
<evidence type="ECO:0000256" key="2">
    <source>
        <dbReference type="ARBA" id="ARBA00022475"/>
    </source>
</evidence>
<gene>
    <name evidence="8" type="ORF">ADK34_15670</name>
</gene>
<accession>A0A0L8KLS7</accession>
<dbReference type="PATRIC" id="fig|1938.6.peg.3390"/>
<dbReference type="PANTHER" id="PTHR43166">
    <property type="entry name" value="AMINO ACID IMPORT ATP-BINDING PROTEIN"/>
    <property type="match status" value="1"/>
</dbReference>
<dbReference type="AlphaFoldDB" id="A0A0L8KLS7"/>
<keyword evidence="1" id="KW-0813">Transport</keyword>
<comment type="caution">
    <text evidence="8">The sequence shown here is derived from an EMBL/GenBank/DDBJ whole genome shotgun (WGS) entry which is preliminary data.</text>
</comment>
<dbReference type="CDD" id="cd03256">
    <property type="entry name" value="ABC_PhnC_transporter"/>
    <property type="match status" value="1"/>
</dbReference>
<sequence length="265" mass="28102">MNNEETVVRLTGVGKAFAGDTREVRALDGVSFDVPAGQFVALLGPSGSGKSTLLQLLNGLQKPTSGVATVLGVDPSSSGKAELRALRRQVGFIFQDFGLVGMRSVLENVCSGALGRLRGPRSGLLMYPRRLREQALAQLDRVGLADQAFQRTDTLSGGQQQRVGIARALMQQPRILLADEPVSSLDPLSSQQVMELIADIGRTESLTTVCTLHQVDTALTWADRVIGLNTGRVVLDSPTADVGDTDIARLYQGPQEPAVLAGAPS</sequence>
<evidence type="ECO:0000259" key="7">
    <source>
        <dbReference type="PROSITE" id="PS50893"/>
    </source>
</evidence>
<dbReference type="InterPro" id="IPR027417">
    <property type="entry name" value="P-loop_NTPase"/>
</dbReference>
<dbReference type="Gene3D" id="3.40.50.300">
    <property type="entry name" value="P-loop containing nucleotide triphosphate hydrolases"/>
    <property type="match status" value="1"/>
</dbReference>
<dbReference type="InterPro" id="IPR050086">
    <property type="entry name" value="MetN_ABC_transporter-like"/>
</dbReference>
<name>A0A0L8KLS7_STRVR</name>
<dbReference type="PROSITE" id="PS00211">
    <property type="entry name" value="ABC_TRANSPORTER_1"/>
    <property type="match status" value="1"/>
</dbReference>
<dbReference type="OrthoDB" id="3190580at2"/>
<dbReference type="InterPro" id="IPR012693">
    <property type="entry name" value="ABC_transpr_PhnC"/>
</dbReference>
<keyword evidence="3" id="KW-0547">Nucleotide-binding</keyword>
<dbReference type="PROSITE" id="PS50893">
    <property type="entry name" value="ABC_TRANSPORTER_2"/>
    <property type="match status" value="1"/>
</dbReference>
<keyword evidence="4" id="KW-0067">ATP-binding</keyword>